<feature type="domain" description="PPM-type phosphatase" evidence="1">
    <location>
        <begin position="6"/>
        <end position="238"/>
    </location>
</feature>
<dbReference type="InterPro" id="IPR036457">
    <property type="entry name" value="PPM-type-like_dom_sf"/>
</dbReference>
<reference evidence="2 3" key="1">
    <citation type="submission" date="2024-06" db="EMBL/GenBank/DDBJ databases">
        <title>The Natural Products Discovery Center: Release of the First 8490 Sequenced Strains for Exploring Actinobacteria Biosynthetic Diversity.</title>
        <authorList>
            <person name="Kalkreuter E."/>
            <person name="Kautsar S.A."/>
            <person name="Yang D."/>
            <person name="Bader C.D."/>
            <person name="Teijaro C.N."/>
            <person name="Fluegel L."/>
            <person name="Davis C.M."/>
            <person name="Simpson J.R."/>
            <person name="Lauterbach L."/>
            <person name="Steele A.D."/>
            <person name="Gui C."/>
            <person name="Meng S."/>
            <person name="Li G."/>
            <person name="Viehrig K."/>
            <person name="Ye F."/>
            <person name="Su P."/>
            <person name="Kiefer A.F."/>
            <person name="Nichols A."/>
            <person name="Cepeda A.J."/>
            <person name="Yan W."/>
            <person name="Fan B."/>
            <person name="Jiang Y."/>
            <person name="Adhikari A."/>
            <person name="Zheng C.-J."/>
            <person name="Schuster L."/>
            <person name="Cowan T.M."/>
            <person name="Smanski M.J."/>
            <person name="Chevrette M.G."/>
            <person name="De Carvalho L.P.S."/>
            <person name="Shen B."/>
        </authorList>
    </citation>
    <scope>NUCLEOTIDE SEQUENCE [LARGE SCALE GENOMIC DNA]</scope>
    <source>
        <strain evidence="2 3">NPDC006286</strain>
    </source>
</reference>
<proteinExistence type="predicted"/>
<accession>A0ABV2VUC7</accession>
<dbReference type="SMART" id="SM00332">
    <property type="entry name" value="PP2Cc"/>
    <property type="match status" value="1"/>
</dbReference>
<dbReference type="Gene3D" id="3.60.40.10">
    <property type="entry name" value="PPM-type phosphatase domain"/>
    <property type="match status" value="1"/>
</dbReference>
<dbReference type="PROSITE" id="PS51746">
    <property type="entry name" value="PPM_2"/>
    <property type="match status" value="1"/>
</dbReference>
<dbReference type="Pfam" id="PF13672">
    <property type="entry name" value="PP2C_2"/>
    <property type="match status" value="1"/>
</dbReference>
<evidence type="ECO:0000313" key="2">
    <source>
        <dbReference type="EMBL" id="MEU0156397.1"/>
    </source>
</evidence>
<dbReference type="CDD" id="cd00143">
    <property type="entry name" value="PP2Cc"/>
    <property type="match status" value="1"/>
</dbReference>
<dbReference type="RefSeq" id="WP_355667908.1">
    <property type="nucleotide sequence ID" value="NZ_JBEXRX010000182.1"/>
</dbReference>
<name>A0ABV2VUC7_9ACTN</name>
<dbReference type="InterPro" id="IPR001932">
    <property type="entry name" value="PPM-type_phosphatase-like_dom"/>
</dbReference>
<dbReference type="SMART" id="SM00331">
    <property type="entry name" value="PP2C_SIG"/>
    <property type="match status" value="1"/>
</dbReference>
<dbReference type="Proteomes" id="UP001550348">
    <property type="component" value="Unassembled WGS sequence"/>
</dbReference>
<dbReference type="SUPFAM" id="SSF81606">
    <property type="entry name" value="PP2C-like"/>
    <property type="match status" value="1"/>
</dbReference>
<gene>
    <name evidence="2" type="ORF">ABZ071_31855</name>
</gene>
<organism evidence="2 3">
    <name type="scientific">Micromonospora fulviviridis</name>
    <dbReference type="NCBI Taxonomy" id="47860"/>
    <lineage>
        <taxon>Bacteria</taxon>
        <taxon>Bacillati</taxon>
        <taxon>Actinomycetota</taxon>
        <taxon>Actinomycetes</taxon>
        <taxon>Micromonosporales</taxon>
        <taxon>Micromonosporaceae</taxon>
        <taxon>Micromonospora</taxon>
    </lineage>
</organism>
<comment type="caution">
    <text evidence="2">The sequence shown here is derived from an EMBL/GenBank/DDBJ whole genome shotgun (WGS) entry which is preliminary data.</text>
</comment>
<dbReference type="EMBL" id="JBEXRX010000182">
    <property type="protein sequence ID" value="MEU0156397.1"/>
    <property type="molecule type" value="Genomic_DNA"/>
</dbReference>
<evidence type="ECO:0000313" key="3">
    <source>
        <dbReference type="Proteomes" id="UP001550348"/>
    </source>
</evidence>
<dbReference type="InterPro" id="IPR015655">
    <property type="entry name" value="PP2C"/>
</dbReference>
<dbReference type="PANTHER" id="PTHR47992">
    <property type="entry name" value="PROTEIN PHOSPHATASE"/>
    <property type="match status" value="1"/>
</dbReference>
<protein>
    <submittedName>
        <fullName evidence="2">Protein phosphatase 2C domain-containing protein</fullName>
    </submittedName>
</protein>
<keyword evidence="3" id="KW-1185">Reference proteome</keyword>
<sequence>MKLPLRIESAGDSHLGFVRRRNEDSIYLGHFLIAVADGLGGHVAGDVASSTAIDALRRYDQEVESGSPADVLGRAVNGANDALRRRIKTEPELAGMGTTLVAMLISGTTAALANVGDSRAYLLHGQGPQRGQTTQITEDHVYGRLVADAADVPNLPERLARFLDGRLDGRSPDITLLTLQPGDRFLLCSDGLSSYVPRELIHAALAAAASPAEAVERLVTTALDHGGPDNITVAVIDIQYTDDSAPSRQG</sequence>
<evidence type="ECO:0000259" key="1">
    <source>
        <dbReference type="PROSITE" id="PS51746"/>
    </source>
</evidence>